<organism evidence="4">
    <name type="scientific">Tanacetum cinerariifolium</name>
    <name type="common">Dalmatian daisy</name>
    <name type="synonym">Chrysanthemum cinerariifolium</name>
    <dbReference type="NCBI Taxonomy" id="118510"/>
    <lineage>
        <taxon>Eukaryota</taxon>
        <taxon>Viridiplantae</taxon>
        <taxon>Streptophyta</taxon>
        <taxon>Embryophyta</taxon>
        <taxon>Tracheophyta</taxon>
        <taxon>Spermatophyta</taxon>
        <taxon>Magnoliopsida</taxon>
        <taxon>eudicotyledons</taxon>
        <taxon>Gunneridae</taxon>
        <taxon>Pentapetalae</taxon>
        <taxon>asterids</taxon>
        <taxon>campanulids</taxon>
        <taxon>Asterales</taxon>
        <taxon>Asteraceae</taxon>
        <taxon>Asteroideae</taxon>
        <taxon>Anthemideae</taxon>
        <taxon>Anthemidinae</taxon>
        <taxon>Tanacetum</taxon>
    </lineage>
</organism>
<proteinExistence type="predicted"/>
<comment type="caution">
    <text evidence="4">The sequence shown here is derived from an EMBL/GenBank/DDBJ whole genome shotgun (WGS) entry which is preliminary data.</text>
</comment>
<feature type="compositionally biased region" description="Polar residues" evidence="1">
    <location>
        <begin position="178"/>
        <end position="192"/>
    </location>
</feature>
<dbReference type="AlphaFoldDB" id="A0A699IN87"/>
<evidence type="ECO:0000313" key="4">
    <source>
        <dbReference type="EMBL" id="GEZ65362.1"/>
    </source>
</evidence>
<dbReference type="Pfam" id="PF25597">
    <property type="entry name" value="SH3_retrovirus"/>
    <property type="match status" value="1"/>
</dbReference>
<feature type="domain" description="Retroviral polymerase SH3-like" evidence="3">
    <location>
        <begin position="256"/>
        <end position="320"/>
    </location>
</feature>
<evidence type="ECO:0000259" key="3">
    <source>
        <dbReference type="Pfam" id="PF25597"/>
    </source>
</evidence>
<name>A0A699IN87_TANCI</name>
<evidence type="ECO:0000256" key="1">
    <source>
        <dbReference type="SAM" id="MobiDB-lite"/>
    </source>
</evidence>
<dbReference type="InterPro" id="IPR057670">
    <property type="entry name" value="SH3_retrovirus"/>
</dbReference>
<dbReference type="InterPro" id="IPR013103">
    <property type="entry name" value="RVT_2"/>
</dbReference>
<dbReference type="EMBL" id="BKCJ010305770">
    <property type="protein sequence ID" value="GEZ65362.1"/>
    <property type="molecule type" value="Genomic_DNA"/>
</dbReference>
<evidence type="ECO:0000259" key="2">
    <source>
        <dbReference type="Pfam" id="PF07727"/>
    </source>
</evidence>
<gene>
    <name evidence="4" type="ORF">Tci_537335</name>
</gene>
<dbReference type="Pfam" id="PF07727">
    <property type="entry name" value="RVT_2"/>
    <property type="match status" value="1"/>
</dbReference>
<reference evidence="4" key="1">
    <citation type="journal article" date="2019" name="Sci. Rep.">
        <title>Draft genome of Tanacetum cinerariifolium, the natural source of mosquito coil.</title>
        <authorList>
            <person name="Yamashiro T."/>
            <person name="Shiraishi A."/>
            <person name="Satake H."/>
            <person name="Nakayama K."/>
        </authorList>
    </citation>
    <scope>NUCLEOTIDE SEQUENCE</scope>
</reference>
<feature type="domain" description="Reverse transcriptase Ty1/copia-type" evidence="2">
    <location>
        <begin position="411"/>
        <end position="594"/>
    </location>
</feature>
<dbReference type="PANTHER" id="PTHR47592:SF29">
    <property type="entry name" value="ZINC FINGER, CCHC-TYPE"/>
    <property type="match status" value="1"/>
</dbReference>
<dbReference type="PANTHER" id="PTHR47592">
    <property type="entry name" value="PBF68 PROTEIN"/>
    <property type="match status" value="1"/>
</dbReference>
<protein>
    <submittedName>
        <fullName evidence="4">Zinc finger, CCHC-type</fullName>
    </submittedName>
</protein>
<accession>A0A699IN87</accession>
<feature type="region of interest" description="Disordered" evidence="1">
    <location>
        <begin position="166"/>
        <end position="192"/>
    </location>
</feature>
<sequence>MDVAAMKHMASNFAKLDKFEGVDFRRWQKKMHFLLSSMSVVYMLTTPIPEDGGDDATVEQIRKRDKWDNDDHAKYMAEDASSKKFLVSNFTNYKMTNLRPVMKQYNELLGIVGRFTQQELNLVQLGSHLRIEEFLRMQDSDKPRGNNVTGPSVVNMVEHNNSFKYNDNKDCKGGNVGNKANGSSTNGSVDGSTNSLKGQNMFNKSFQVYYVTYVSEAYFVQDDNVAWVPNKRNRITPYELWTKRKPNLNYLRVWGCRAVVRLSYPKQKISSERGIKCIFVGYAEHSKASRFYVIEPNESVLINSIIGSMDAIFDENRFSSVPRLILKIPNGTEDINGSVVPEEDDPKAFNEAMKSHNVVFWKEAINNEMDFIMGNNTWVLANLPLGCKPLGCKWIFKRKLKVDGTIEKFKASTIRMLIAMASIHYLIIHHMDVKTALLNGDLDEEVYINQPQGFIMLDNENNMCKLIKFLYRLKHALKQWHQKFDEVVLSNGYLLNQNDKCVYSKFDKTSKGVIICLYVDDMMIFGTDQVHVDLTKEFLSSGFSMKDIGEADVILDIRIKHESNGIEISQSHYIEKGLKKFNYFDCTSISTPMETSKKLMPNNDQAAFKKQTCITGSTIESEFMALASAGKEAEWLKNLLFEILLWSKPIAPISIRCDGAATLAKAYSQMYNGNSRHLGVRHSMSRELIMSEVISIEFVRSQQNLADHLTKRLARDLVIKSAEMMGLKSN</sequence>
<dbReference type="CDD" id="cd09272">
    <property type="entry name" value="RNase_HI_RT_Ty1"/>
    <property type="match status" value="1"/>
</dbReference>